<protein>
    <recommendedName>
        <fullName evidence="12">Flap endonuclease 1</fullName>
        <shortName evidence="12">FEN-1</shortName>
        <ecNumber evidence="12">3.1.-.-</ecNumber>
    </recommendedName>
    <alternativeName>
        <fullName evidence="12">Flap structure-specific endonuclease 1</fullName>
    </alternativeName>
</protein>
<dbReference type="EMBL" id="FOUJ01000004">
    <property type="protein sequence ID" value="SFM68550.1"/>
    <property type="molecule type" value="Genomic_DNA"/>
</dbReference>
<dbReference type="Pfam" id="PF00752">
    <property type="entry name" value="XPG_N"/>
    <property type="match status" value="1"/>
</dbReference>
<keyword evidence="16" id="KW-1185">Reference proteome</keyword>
<dbReference type="GO" id="GO:0000287">
    <property type="term" value="F:magnesium ion binding"/>
    <property type="evidence" value="ECO:0007669"/>
    <property type="project" value="UniProtKB-UniRule"/>
</dbReference>
<dbReference type="Gene3D" id="3.40.50.1010">
    <property type="entry name" value="5'-nuclease"/>
    <property type="match status" value="1"/>
</dbReference>
<evidence type="ECO:0000256" key="9">
    <source>
        <dbReference type="ARBA" id="ARBA00023204"/>
    </source>
</evidence>
<keyword evidence="6 12" id="KW-0378">Hydrolase</keyword>
<keyword evidence="3 12" id="KW-0479">Metal-binding</keyword>
<feature type="binding site" evidence="12">
    <location>
        <position position="173"/>
    </location>
    <ligand>
        <name>Mg(2+)</name>
        <dbReference type="ChEBI" id="CHEBI:18420"/>
        <label>2</label>
    </ligand>
</feature>
<dbReference type="GO" id="GO:0003677">
    <property type="term" value="F:DNA binding"/>
    <property type="evidence" value="ECO:0007669"/>
    <property type="project" value="UniProtKB-UniRule"/>
</dbReference>
<dbReference type="Proteomes" id="UP000198535">
    <property type="component" value="Unassembled WGS sequence"/>
</dbReference>
<evidence type="ECO:0000256" key="5">
    <source>
        <dbReference type="ARBA" id="ARBA00022763"/>
    </source>
</evidence>
<dbReference type="InterPro" id="IPR008918">
    <property type="entry name" value="HhH2"/>
</dbReference>
<dbReference type="InterPro" id="IPR029060">
    <property type="entry name" value="PIN-like_dom_sf"/>
</dbReference>
<dbReference type="InterPro" id="IPR006085">
    <property type="entry name" value="XPG_DNA_repair_N"/>
</dbReference>
<feature type="binding site" evidence="12">
    <location>
        <position position="152"/>
    </location>
    <ligand>
        <name>Mg(2+)</name>
        <dbReference type="ChEBI" id="CHEBI:18420"/>
        <label>1</label>
    </ligand>
</feature>
<evidence type="ECO:0000259" key="13">
    <source>
        <dbReference type="SMART" id="SM00484"/>
    </source>
</evidence>
<feature type="binding site" evidence="12">
    <location>
        <position position="80"/>
    </location>
    <ligand>
        <name>Mg(2+)</name>
        <dbReference type="ChEBI" id="CHEBI:18420"/>
        <label>1</label>
    </ligand>
</feature>
<evidence type="ECO:0000256" key="8">
    <source>
        <dbReference type="ARBA" id="ARBA00022842"/>
    </source>
</evidence>
<feature type="domain" description="XPG N-terminal" evidence="14">
    <location>
        <begin position="1"/>
        <end position="101"/>
    </location>
</feature>
<feature type="binding site" evidence="12">
    <location>
        <position position="154"/>
    </location>
    <ligand>
        <name>Mg(2+)</name>
        <dbReference type="ChEBI" id="CHEBI:18420"/>
        <label>1</label>
    </ligand>
</feature>
<dbReference type="PANTHER" id="PTHR11081:SF9">
    <property type="entry name" value="FLAP ENDONUCLEASE 1"/>
    <property type="match status" value="1"/>
</dbReference>
<dbReference type="Gene3D" id="1.10.150.20">
    <property type="entry name" value="5' to 3' exonuclease, C-terminal subdomain"/>
    <property type="match status" value="1"/>
</dbReference>
<evidence type="ECO:0000259" key="14">
    <source>
        <dbReference type="SMART" id="SM00485"/>
    </source>
</evidence>
<name>A0A1I4SW31_9EURY</name>
<evidence type="ECO:0000256" key="3">
    <source>
        <dbReference type="ARBA" id="ARBA00022723"/>
    </source>
</evidence>
<reference evidence="16" key="1">
    <citation type="submission" date="2016-10" db="EMBL/GenBank/DDBJ databases">
        <authorList>
            <person name="Varghese N."/>
            <person name="Submissions S."/>
        </authorList>
    </citation>
    <scope>NUCLEOTIDE SEQUENCE [LARGE SCALE GENOMIC DNA]</scope>
    <source>
        <strain evidence="16">Mob M</strain>
    </source>
</reference>
<evidence type="ECO:0000313" key="16">
    <source>
        <dbReference type="Proteomes" id="UP000198535"/>
    </source>
</evidence>
<dbReference type="HAMAP" id="MF_00614">
    <property type="entry name" value="Fen"/>
    <property type="match status" value="1"/>
</dbReference>
<dbReference type="SMART" id="SM00279">
    <property type="entry name" value="HhH2"/>
    <property type="match status" value="1"/>
</dbReference>
<dbReference type="GO" id="GO:0006281">
    <property type="term" value="P:DNA repair"/>
    <property type="evidence" value="ECO:0007669"/>
    <property type="project" value="UniProtKB-UniRule"/>
</dbReference>
<evidence type="ECO:0000256" key="11">
    <source>
        <dbReference type="ARBA" id="ARBA00065981"/>
    </source>
</evidence>
<feature type="region of interest" description="N-domain" evidence="12">
    <location>
        <begin position="1"/>
        <end position="98"/>
    </location>
</feature>
<keyword evidence="2 12" id="KW-0540">Nuclease</keyword>
<dbReference type="PANTHER" id="PTHR11081">
    <property type="entry name" value="FLAP ENDONUCLEASE FAMILY MEMBER"/>
    <property type="match status" value="1"/>
</dbReference>
<proteinExistence type="inferred from homology"/>
<dbReference type="GO" id="GO:0043137">
    <property type="term" value="P:DNA replication, removal of RNA primer"/>
    <property type="evidence" value="ECO:0007669"/>
    <property type="project" value="UniProtKB-UniRule"/>
</dbReference>
<comment type="similarity">
    <text evidence="12">Belongs to the XPG/RAD2 endonuclease family. FEN1 subfamily.</text>
</comment>
<evidence type="ECO:0000256" key="2">
    <source>
        <dbReference type="ARBA" id="ARBA00022722"/>
    </source>
</evidence>
<dbReference type="SMART" id="SM00485">
    <property type="entry name" value="XPGN"/>
    <property type="match status" value="1"/>
</dbReference>
<dbReference type="GO" id="GO:0008409">
    <property type="term" value="F:5'-3' exonuclease activity"/>
    <property type="evidence" value="ECO:0007669"/>
    <property type="project" value="UniProtKB-UniRule"/>
</dbReference>
<dbReference type="FunFam" id="3.40.50.1010:FF:000016">
    <property type="entry name" value="Flap endonuclease 1"/>
    <property type="match status" value="1"/>
</dbReference>
<keyword evidence="8 12" id="KW-0460">Magnesium</keyword>
<feature type="binding site" evidence="12">
    <location>
        <position position="175"/>
    </location>
    <ligand>
        <name>Mg(2+)</name>
        <dbReference type="ChEBI" id="CHEBI:18420"/>
        <label>2</label>
    </ligand>
</feature>
<evidence type="ECO:0000256" key="6">
    <source>
        <dbReference type="ARBA" id="ARBA00022801"/>
    </source>
</evidence>
<evidence type="ECO:0000256" key="1">
    <source>
        <dbReference type="ARBA" id="ARBA00022705"/>
    </source>
</evidence>
<dbReference type="InterPro" id="IPR023426">
    <property type="entry name" value="Flap_endonuc"/>
</dbReference>
<dbReference type="GO" id="GO:0017108">
    <property type="term" value="F:5'-flap endonuclease activity"/>
    <property type="evidence" value="ECO:0007669"/>
    <property type="project" value="UniProtKB-UniRule"/>
</dbReference>
<keyword evidence="5 12" id="KW-0227">DNA damage</keyword>
<dbReference type="STRING" id="487685.SAMN04488696_2042"/>
<dbReference type="SMART" id="SM00484">
    <property type="entry name" value="XPGI"/>
    <property type="match status" value="1"/>
</dbReference>
<dbReference type="InterPro" id="IPR036279">
    <property type="entry name" value="5-3_exonuclease_C_sf"/>
</dbReference>
<dbReference type="CDD" id="cd09867">
    <property type="entry name" value="PIN_FEN1"/>
    <property type="match status" value="1"/>
</dbReference>
<comment type="caution">
    <text evidence="12">Lacks conserved residue(s) required for the propagation of feature annotation.</text>
</comment>
<accession>A0A1I4SW31</accession>
<feature type="binding site" evidence="12">
    <location>
        <position position="236"/>
    </location>
    <ligand>
        <name>Mg(2+)</name>
        <dbReference type="ChEBI" id="CHEBI:18420"/>
        <label>2</label>
    </ligand>
</feature>
<dbReference type="EC" id="3.1.-.-" evidence="12"/>
<keyword evidence="7 12" id="KW-0269">Exonuclease</keyword>
<comment type="function">
    <text evidence="12">Structure-specific nuclease with 5'-flap endonuclease and 5'-3' exonuclease activities involved in DNA replication and repair. During DNA replication, cleaves the 5'-overhanging flap structure that is generated by displacement synthesis when DNA polymerase encounters the 5'-end of a downstream Okazaki fragment. Binds the unpaired 3'-DNA end and kinks the DNA to facilitate 5' cleavage specificity. Cleaves one nucleotide into the double-stranded DNA from the junction in flap DNA, leaving a nick for ligation. Also involved in the base excision repair (BER) pathway. Acts as a genome stabilization factor that prevents flaps from equilibrating into structurs that lead to duplications and deletions. Also possesses 5'-3' exonuclease activity on nicked or gapped double-stranded DNA.</text>
</comment>
<feature type="domain" description="XPG-I" evidence="13">
    <location>
        <begin position="140"/>
        <end position="221"/>
    </location>
</feature>
<dbReference type="PRINTS" id="PR00853">
    <property type="entry name" value="XPGRADSUPER"/>
</dbReference>
<evidence type="ECO:0000313" key="15">
    <source>
        <dbReference type="EMBL" id="SFM68550.1"/>
    </source>
</evidence>
<sequence>MGVDIGELLRRSTIEVSDLSLDIVAIDAYNTLYQFLSIIRQRDGTPLKDSQGNVTSHLSGILYRMTNIVEAGVKPVFVFDGKPPEWKSATIRKRTESRENAKVKWDEAREKGLAEEAYKYAQASAKVDATIVEDSKKLLTAMGIPFVDAPSEGEAQAAYMVKKGDADKIASQDYDSFLFGSPLVVRNLTVSGKRKLPKKNIYVDVKPEVIDLKENLDELGIDRSQLIDIALCVGTDYNEGLEGVGPKTALKLIKDHGSIEKVLEVKGLDIPNLEDIKEFFKSPDVTDDYSLKWDKPDAQAVVSFLCGEHDFSEDRVTKALERLKASSGSGQSTLDKWF</sequence>
<keyword evidence="9 12" id="KW-0234">DNA repair</keyword>
<keyword evidence="4 12" id="KW-0255">Endonuclease</keyword>
<comment type="cofactor">
    <cofactor evidence="12">
        <name>Mg(2+)</name>
        <dbReference type="ChEBI" id="CHEBI:18420"/>
    </cofactor>
    <text evidence="12">Binds 2 magnesium ions per subunit. They probably participate in the reaction catalyzed by the enzyme. May bind an additional third magnesium ion after substrate binding.</text>
</comment>
<feature type="region of interest" description="Interaction with PCNA" evidence="12">
    <location>
        <begin position="330"/>
        <end position="338"/>
    </location>
</feature>
<dbReference type="SUPFAM" id="SSF88723">
    <property type="entry name" value="PIN domain-like"/>
    <property type="match status" value="1"/>
</dbReference>
<dbReference type="InterPro" id="IPR019973">
    <property type="entry name" value="Flap_endonuc_arc"/>
</dbReference>
<dbReference type="AlphaFoldDB" id="A0A1I4SW31"/>
<dbReference type="NCBIfam" id="TIGR03674">
    <property type="entry name" value="fen_arch"/>
    <property type="match status" value="1"/>
</dbReference>
<dbReference type="SUPFAM" id="SSF47807">
    <property type="entry name" value="5' to 3' exonuclease, C-terminal subdomain"/>
    <property type="match status" value="1"/>
</dbReference>
<feature type="binding site" evidence="12">
    <location>
        <position position="27"/>
    </location>
    <ligand>
        <name>Mg(2+)</name>
        <dbReference type="ChEBI" id="CHEBI:18420"/>
        <label>1</label>
    </ligand>
</feature>
<dbReference type="InterPro" id="IPR006084">
    <property type="entry name" value="XPG/Rad2"/>
</dbReference>
<evidence type="ECO:0000256" key="4">
    <source>
        <dbReference type="ARBA" id="ARBA00022759"/>
    </source>
</evidence>
<evidence type="ECO:0000256" key="12">
    <source>
        <dbReference type="HAMAP-Rule" id="MF_00614"/>
    </source>
</evidence>
<dbReference type="Pfam" id="PF00867">
    <property type="entry name" value="XPG_I"/>
    <property type="match status" value="1"/>
</dbReference>
<dbReference type="OrthoDB" id="9593at2157"/>
<dbReference type="InterPro" id="IPR006086">
    <property type="entry name" value="XPG-I_dom"/>
</dbReference>
<gene>
    <name evidence="12" type="primary">fen</name>
    <name evidence="15" type="ORF">SAMN04488696_2042</name>
</gene>
<dbReference type="RefSeq" id="WP_091936573.1">
    <property type="nucleotide sequence ID" value="NZ_FOUJ01000004.1"/>
</dbReference>
<keyword evidence="1 12" id="KW-0235">DNA replication</keyword>
<evidence type="ECO:0000256" key="7">
    <source>
        <dbReference type="ARBA" id="ARBA00022839"/>
    </source>
</evidence>
<evidence type="ECO:0000256" key="10">
    <source>
        <dbReference type="ARBA" id="ARBA00024702"/>
    </source>
</evidence>
<comment type="subunit">
    <text evidence="11 12">Interacts with PCNA. PCNA stimulates the nuclease activity without altering cleavage specificity.</text>
</comment>
<comment type="function">
    <text evidence="10">Structure-specific nuclease with 5'-flap endonuclease and 5'-3' exonuclease activities involved in DNA replication and repair. During DNA replication, cleaves the 5'-overhanging flap structure that is generated by displacement synthesis when DNA polymerase encounters the 5'-end of a downstream Okazaki fragment. Binds the unpaired 3'-DNA end and kinks the DNA to facilitate 5' cleavage specificity. Cleaves one nucleotide into the double-stranded DNA from the junction in flap DNA, leaving a nick for ligation. Also involved in the base excision repair (BER) pathway. Acts as a genome stabilization factor that prevents flaps from equilibrating into structures that lead to duplications and deletions. Also possesses 5'-3' exonuclease activity on nicked or gapped double-stranded DNA.</text>
</comment>
<dbReference type="CDD" id="cd09903">
    <property type="entry name" value="H3TH_FEN1-Arc"/>
    <property type="match status" value="1"/>
</dbReference>
<organism evidence="15 16">
    <name type="scientific">Methanolobus profundi</name>
    <dbReference type="NCBI Taxonomy" id="487685"/>
    <lineage>
        <taxon>Archaea</taxon>
        <taxon>Methanobacteriati</taxon>
        <taxon>Methanobacteriota</taxon>
        <taxon>Stenosarchaea group</taxon>
        <taxon>Methanomicrobia</taxon>
        <taxon>Methanosarcinales</taxon>
        <taxon>Methanosarcinaceae</taxon>
        <taxon>Methanolobus</taxon>
    </lineage>
</organism>